<dbReference type="AlphaFoldDB" id="A0A5E4Z1X4"/>
<reference evidence="2 3" key="1">
    <citation type="submission" date="2019-08" db="EMBL/GenBank/DDBJ databases">
        <authorList>
            <person name="Peeters C."/>
        </authorList>
    </citation>
    <scope>NUCLEOTIDE SEQUENCE [LARGE SCALE GENOMIC DNA]</scope>
    <source>
        <strain evidence="2 3">LMG 30175</strain>
    </source>
</reference>
<keyword evidence="3" id="KW-1185">Reference proteome</keyword>
<dbReference type="Pfam" id="PF18144">
    <property type="entry name" value="SMODS"/>
    <property type="match status" value="1"/>
</dbReference>
<dbReference type="Gene3D" id="1.10.1410.20">
    <property type="entry name" value="2'-5'-oligoadenylate synthetase 1, domain 2"/>
    <property type="match status" value="1"/>
</dbReference>
<keyword evidence="2" id="KW-0808">Transferase</keyword>
<sequence>MGLEHVGHADIVRFARARVNLPQEDADDLKGQALRLTKRLENYLEEHPQFELRRVMLSGSLAKGTALQSTSDVDVGCYVSSDSAPHEIGKLIDWLAKKLETAFANLQPEQITRKDYSVSVTFKTTGNEVDVVPILYDGDKQWRGYLYSKDTGDTLLTSIPMHLEFIAKRKQANKTHFSQLVRLIKYWAAIQKREVEGFRFKSFMAELILAHLADRGAALGDYPGALAQFFNFVAADEFATTIAFSDYYNPSSCAKTSDTVRIWDPVNCENNVAKLYDENNKQLIVEAALDAGDAIASASRAVTKSETVRYWQKVFGPSFNA</sequence>
<dbReference type="GO" id="GO:0001730">
    <property type="term" value="F:2'-5'-oligoadenylate synthetase activity"/>
    <property type="evidence" value="ECO:0007669"/>
    <property type="project" value="TreeGrafter"/>
</dbReference>
<proteinExistence type="predicted"/>
<dbReference type="InterPro" id="IPR006116">
    <property type="entry name" value="NT_2-5OAS_ClassI-CCAase"/>
</dbReference>
<organism evidence="2 3">
    <name type="scientific">Pandoraea terrae</name>
    <dbReference type="NCBI Taxonomy" id="1537710"/>
    <lineage>
        <taxon>Bacteria</taxon>
        <taxon>Pseudomonadati</taxon>
        <taxon>Pseudomonadota</taxon>
        <taxon>Betaproteobacteria</taxon>
        <taxon>Burkholderiales</taxon>
        <taxon>Burkholderiaceae</taxon>
        <taxon>Pandoraea</taxon>
    </lineage>
</organism>
<dbReference type="PANTHER" id="PTHR11258">
    <property type="entry name" value="2-5 OLIGOADENYLATE SYNTHETASE"/>
    <property type="match status" value="1"/>
</dbReference>
<dbReference type="Proteomes" id="UP000414233">
    <property type="component" value="Unassembled WGS sequence"/>
</dbReference>
<dbReference type="GO" id="GO:0016020">
    <property type="term" value="C:membrane"/>
    <property type="evidence" value="ECO:0007669"/>
    <property type="project" value="TreeGrafter"/>
</dbReference>
<name>A0A5E4Z1X4_9BURK</name>
<dbReference type="NCBIfam" id="NF041116">
    <property type="entry name" value="CBASS_cyclase_a"/>
    <property type="match status" value="1"/>
</dbReference>
<dbReference type="GO" id="GO:0051607">
    <property type="term" value="P:defense response to virus"/>
    <property type="evidence" value="ECO:0007669"/>
    <property type="project" value="UniProtKB-KW"/>
</dbReference>
<dbReference type="RefSeq" id="WP_150699631.1">
    <property type="nucleotide sequence ID" value="NZ_CABPRZ010000030.1"/>
</dbReference>
<accession>A0A5E4Z1X4</accession>
<dbReference type="PANTHER" id="PTHR11258:SF11">
    <property type="entry name" value="C2H2-TYPE DOMAIN-CONTAINING PROTEIN"/>
    <property type="match status" value="1"/>
</dbReference>
<dbReference type="SUPFAM" id="SSF81301">
    <property type="entry name" value="Nucleotidyltransferase"/>
    <property type="match status" value="1"/>
</dbReference>
<dbReference type="InterPro" id="IPR053445">
    <property type="entry name" value="CBASS_cN_synthase"/>
</dbReference>
<evidence type="ECO:0000313" key="2">
    <source>
        <dbReference type="EMBL" id="VVE55139.1"/>
    </source>
</evidence>
<dbReference type="Gene3D" id="3.30.460.10">
    <property type="entry name" value="Beta Polymerase, domain 2"/>
    <property type="match status" value="1"/>
</dbReference>
<dbReference type="OrthoDB" id="8887021at2"/>
<protein>
    <submittedName>
        <fullName evidence="2">Nucleotidyltransferase</fullName>
    </submittedName>
</protein>
<dbReference type="GO" id="GO:0003725">
    <property type="term" value="F:double-stranded RNA binding"/>
    <property type="evidence" value="ECO:0007669"/>
    <property type="project" value="TreeGrafter"/>
</dbReference>
<gene>
    <name evidence="2" type="ORF">PTE30175_04880</name>
</gene>
<dbReference type="GO" id="GO:0005829">
    <property type="term" value="C:cytosol"/>
    <property type="evidence" value="ECO:0007669"/>
    <property type="project" value="TreeGrafter"/>
</dbReference>
<dbReference type="EMBL" id="CABPRZ010000030">
    <property type="protein sequence ID" value="VVE55139.1"/>
    <property type="molecule type" value="Genomic_DNA"/>
</dbReference>
<dbReference type="CDD" id="cd05400">
    <property type="entry name" value="NT_2-5OAS_ClassI-CCAase"/>
    <property type="match status" value="1"/>
</dbReference>
<keyword evidence="1" id="KW-0051">Antiviral defense</keyword>
<evidence type="ECO:0000313" key="3">
    <source>
        <dbReference type="Proteomes" id="UP000414233"/>
    </source>
</evidence>
<dbReference type="InterPro" id="IPR043519">
    <property type="entry name" value="NT_sf"/>
</dbReference>
<evidence type="ECO:0000256" key="1">
    <source>
        <dbReference type="ARBA" id="ARBA00023118"/>
    </source>
</evidence>